<keyword evidence="3" id="KW-1185">Reference proteome</keyword>
<dbReference type="EMBL" id="CAXJRC010000010">
    <property type="protein sequence ID" value="CAL2105757.1"/>
    <property type="molecule type" value="Genomic_DNA"/>
</dbReference>
<sequence>MTEAQVDDYANNNGYLTTEVDGSVSNEIQDLSLTANKLKITNNESATEIDLSGYLDNTDTQLTEAQVDTYVNNNGYLTTEVDGSVSNEIQDLSLDGNNLKITNNESATTVDLSKYAELPDQTGNTGKVLSTNGTATSWTTPTTPSLSTVLTESNDAGGKSITNVNKLGVGTPKVNSGAAVEINSTTGGLLLPRLSTAQRDALPKTPGMVIFNSETGKFQGYQGFPESELLISHNTFKGNLTNAGQSFTVTETASWTKVALNFQAAVTGGTLQIFSGNTTTGTPIHTQSFTVGAGEQEITLSTSINVVSGQQYTVFVDQSCAYYPFADYGGGSAFTVSLAFPGDLWMKVKFGKSSWVDLH</sequence>
<name>A0ABM9PJF1_9FLAO</name>
<organism evidence="2 3">
    <name type="scientific">Tenacibaculum vairaonense</name>
    <dbReference type="NCBI Taxonomy" id="3137860"/>
    <lineage>
        <taxon>Bacteria</taxon>
        <taxon>Pseudomonadati</taxon>
        <taxon>Bacteroidota</taxon>
        <taxon>Flavobacteriia</taxon>
        <taxon>Flavobacteriales</taxon>
        <taxon>Flavobacteriaceae</taxon>
        <taxon>Tenacibaculum</taxon>
    </lineage>
</organism>
<evidence type="ECO:0000313" key="3">
    <source>
        <dbReference type="Proteomes" id="UP001497602"/>
    </source>
</evidence>
<feature type="region of interest" description="Disordered" evidence="1">
    <location>
        <begin position="123"/>
        <end position="145"/>
    </location>
</feature>
<accession>A0ABM9PJF1</accession>
<comment type="caution">
    <text evidence="2">The sequence shown here is derived from an EMBL/GenBank/DDBJ whole genome shotgun (WGS) entry which is preliminary data.</text>
</comment>
<protein>
    <submittedName>
        <fullName evidence="2">Uncharacterized protein</fullName>
    </submittedName>
</protein>
<evidence type="ECO:0000256" key="1">
    <source>
        <dbReference type="SAM" id="MobiDB-lite"/>
    </source>
</evidence>
<feature type="compositionally biased region" description="Low complexity" evidence="1">
    <location>
        <begin position="129"/>
        <end position="145"/>
    </location>
</feature>
<evidence type="ECO:0000313" key="2">
    <source>
        <dbReference type="EMBL" id="CAL2105757.1"/>
    </source>
</evidence>
<proteinExistence type="predicted"/>
<gene>
    <name evidence="2" type="ORF">T190115A13A_190001</name>
</gene>
<dbReference type="Proteomes" id="UP001497602">
    <property type="component" value="Unassembled WGS sequence"/>
</dbReference>
<reference evidence="2 3" key="1">
    <citation type="submission" date="2024-05" db="EMBL/GenBank/DDBJ databases">
        <authorList>
            <person name="Duchaud E."/>
        </authorList>
    </citation>
    <scope>NUCLEOTIDE SEQUENCE [LARGE SCALE GENOMIC DNA]</scope>
    <source>
        <strain evidence="2">Ena-SAMPLE-TAB-13-05-2024-13:56:06:370-140305</strain>
    </source>
</reference>